<proteinExistence type="predicted"/>
<feature type="chain" id="PRO_5013639786" evidence="4">
    <location>
        <begin position="28"/>
        <end position="147"/>
    </location>
</feature>
<evidence type="ECO:0000256" key="4">
    <source>
        <dbReference type="SAM" id="SignalP"/>
    </source>
</evidence>
<reference evidence="5" key="1">
    <citation type="submission" date="2017-10" db="EMBL/GenBank/DDBJ databases">
        <title>Draft genome sequence of the planktic cyanobacteria Tychonema bourrellyi isolated from alpine lentic freshwater.</title>
        <authorList>
            <person name="Tett A."/>
            <person name="Armanini F."/>
            <person name="Asnicar F."/>
            <person name="Boscaini A."/>
            <person name="Pasolli E."/>
            <person name="Zolfo M."/>
            <person name="Donati C."/>
            <person name="Salmaso N."/>
            <person name="Segata N."/>
        </authorList>
    </citation>
    <scope>NUCLEOTIDE SEQUENCE</scope>
    <source>
        <strain evidence="5">FEM_GT703</strain>
    </source>
</reference>
<keyword evidence="2" id="KW-0793">Thylakoid</keyword>
<keyword evidence="3" id="KW-0472">Membrane</keyword>
<protein>
    <submittedName>
        <fullName evidence="5">Photosystem II protein PsbQ</fullName>
    </submittedName>
</protein>
<name>A0A2G4F2R7_9CYAN</name>
<keyword evidence="6" id="KW-1185">Reference proteome</keyword>
<feature type="signal peptide" evidence="4">
    <location>
        <begin position="1"/>
        <end position="27"/>
    </location>
</feature>
<dbReference type="GO" id="GO:0019898">
    <property type="term" value="C:extrinsic component of membrane"/>
    <property type="evidence" value="ECO:0007669"/>
    <property type="project" value="InterPro"/>
</dbReference>
<dbReference type="PROSITE" id="PS51257">
    <property type="entry name" value="PROKAR_LIPOPROTEIN"/>
    <property type="match status" value="1"/>
</dbReference>
<dbReference type="Pfam" id="PF05757">
    <property type="entry name" value="PsbQ"/>
    <property type="match status" value="1"/>
</dbReference>
<organism evidence="5 6">
    <name type="scientific">Tychonema bourrellyi FEM_GT703</name>
    <dbReference type="NCBI Taxonomy" id="2040638"/>
    <lineage>
        <taxon>Bacteria</taxon>
        <taxon>Bacillati</taxon>
        <taxon>Cyanobacteriota</taxon>
        <taxon>Cyanophyceae</taxon>
        <taxon>Oscillatoriophycideae</taxon>
        <taxon>Oscillatoriales</taxon>
        <taxon>Microcoleaceae</taxon>
        <taxon>Tychonema</taxon>
    </lineage>
</organism>
<dbReference type="GO" id="GO:0005509">
    <property type="term" value="F:calcium ion binding"/>
    <property type="evidence" value="ECO:0007669"/>
    <property type="project" value="InterPro"/>
</dbReference>
<dbReference type="GO" id="GO:0009654">
    <property type="term" value="C:photosystem II oxygen evolving complex"/>
    <property type="evidence" value="ECO:0007669"/>
    <property type="project" value="InterPro"/>
</dbReference>
<sequence>MTRSRSFFALIMSFMMAFLVSCSSVEAKVPTTYTAAQVQQIQRYVPSLTELRSRMDNLGTLIEKRNWIDTRTYIHGPLGDLRGAMKTVSASLLPKSQQQAVDLTKSLFADLVNIDLAAKDFDYAKVTSSYQKAVNDFDAFLQLIPKA</sequence>
<dbReference type="AlphaFoldDB" id="A0A2G4F2R7"/>
<dbReference type="OrthoDB" id="425184at2"/>
<dbReference type="InterPro" id="IPR008797">
    <property type="entry name" value="PSII_PsbQ"/>
</dbReference>
<dbReference type="GO" id="GO:0015979">
    <property type="term" value="P:photosynthesis"/>
    <property type="evidence" value="ECO:0007669"/>
    <property type="project" value="InterPro"/>
</dbReference>
<dbReference type="NCBIfam" id="TIGR03042">
    <property type="entry name" value="PS_II_psbQ_bact"/>
    <property type="match status" value="1"/>
</dbReference>
<accession>A0A2G4F2R7</accession>
<gene>
    <name evidence="5" type="primary">psbQ</name>
    <name evidence="5" type="ORF">CP500_007405</name>
</gene>
<evidence type="ECO:0000256" key="1">
    <source>
        <dbReference type="ARBA" id="ARBA00004370"/>
    </source>
</evidence>
<comment type="subcellular location">
    <subcellularLocation>
        <location evidence="1">Membrane</location>
    </subcellularLocation>
</comment>
<evidence type="ECO:0000313" key="5">
    <source>
        <dbReference type="EMBL" id="PHX56050.1"/>
    </source>
</evidence>
<keyword evidence="4" id="KW-0732">Signal</keyword>
<evidence type="ECO:0000313" key="6">
    <source>
        <dbReference type="Proteomes" id="UP000226442"/>
    </source>
</evidence>
<dbReference type="EMBL" id="NXIB02000032">
    <property type="protein sequence ID" value="PHX56050.1"/>
    <property type="molecule type" value="Genomic_DNA"/>
</dbReference>
<dbReference type="Gene3D" id="1.20.120.290">
    <property type="entry name" value="Oxygen-evolving enhancer protein 3 (PsbQ), four-helix up-down bundle"/>
    <property type="match status" value="1"/>
</dbReference>
<evidence type="ECO:0000256" key="2">
    <source>
        <dbReference type="ARBA" id="ARBA00023078"/>
    </source>
</evidence>
<dbReference type="Proteomes" id="UP000226442">
    <property type="component" value="Unassembled WGS sequence"/>
</dbReference>
<dbReference type="RefSeq" id="WP_096831822.1">
    <property type="nucleotide sequence ID" value="NZ_NXIB02000032.1"/>
</dbReference>
<dbReference type="InterPro" id="IPR023222">
    <property type="entry name" value="PsbQ-like_dom_sf"/>
</dbReference>
<dbReference type="SUPFAM" id="SSF101112">
    <property type="entry name" value="Oxygen-evolving enhancer protein 3"/>
    <property type="match status" value="1"/>
</dbReference>
<evidence type="ECO:0000256" key="3">
    <source>
        <dbReference type="ARBA" id="ARBA00023136"/>
    </source>
</evidence>
<comment type="caution">
    <text evidence="5">The sequence shown here is derived from an EMBL/GenBank/DDBJ whole genome shotgun (WGS) entry which is preliminary data.</text>
</comment>
<dbReference type="InterPro" id="IPR017487">
    <property type="entry name" value="PSII_PsbQ_cyanobac"/>
</dbReference>